<evidence type="ECO:0000256" key="3">
    <source>
        <dbReference type="ARBA" id="ARBA00022840"/>
    </source>
</evidence>
<dbReference type="InterPro" id="IPR003778">
    <property type="entry name" value="CT_A_B"/>
</dbReference>
<evidence type="ECO:0000256" key="1">
    <source>
        <dbReference type="ARBA" id="ARBA00022741"/>
    </source>
</evidence>
<dbReference type="NCBIfam" id="TIGR00724">
    <property type="entry name" value="urea_amlyse_rel"/>
    <property type="match status" value="1"/>
</dbReference>
<dbReference type="STRING" id="1245528.M3IKM4"/>
<dbReference type="eggNOG" id="KOG0238">
    <property type="taxonomic scope" value="Eukaryota"/>
</dbReference>
<keyword evidence="6" id="KW-1185">Reference proteome</keyword>
<proteinExistence type="predicted"/>
<evidence type="ECO:0000313" key="6">
    <source>
        <dbReference type="Proteomes" id="UP000011777"/>
    </source>
</evidence>
<keyword evidence="5" id="KW-0456">Lyase</keyword>
<dbReference type="EMBL" id="AOGT01001812">
    <property type="protein sequence ID" value="EMG46951.1"/>
    <property type="molecule type" value="Genomic_DNA"/>
</dbReference>
<feature type="non-terminal residue" evidence="5">
    <location>
        <position position="240"/>
    </location>
</feature>
<dbReference type="Gene3D" id="2.40.100.10">
    <property type="entry name" value="Cyclophilin-like"/>
    <property type="match status" value="1"/>
</dbReference>
<evidence type="ECO:0000313" key="5">
    <source>
        <dbReference type="EMBL" id="EMG46951.1"/>
    </source>
</evidence>
<keyword evidence="2" id="KW-0378">Hydrolase</keyword>
<dbReference type="AlphaFoldDB" id="M3IKM4"/>
<accession>M3IKM4</accession>
<dbReference type="PANTHER" id="PTHR43309">
    <property type="entry name" value="5-OXOPROLINASE SUBUNIT C"/>
    <property type="match status" value="1"/>
</dbReference>
<dbReference type="SUPFAM" id="SSF50891">
    <property type="entry name" value="Cyclophilin-like"/>
    <property type="match status" value="1"/>
</dbReference>
<dbReference type="GO" id="GO:0016787">
    <property type="term" value="F:hydrolase activity"/>
    <property type="evidence" value="ECO:0007669"/>
    <property type="project" value="UniProtKB-KW"/>
</dbReference>
<dbReference type="GO" id="GO:0005524">
    <property type="term" value="F:ATP binding"/>
    <property type="evidence" value="ECO:0007669"/>
    <property type="project" value="UniProtKB-KW"/>
</dbReference>
<evidence type="ECO:0000256" key="2">
    <source>
        <dbReference type="ARBA" id="ARBA00022801"/>
    </source>
</evidence>
<dbReference type="Pfam" id="PF02626">
    <property type="entry name" value="CT_A_B"/>
    <property type="match status" value="1"/>
</dbReference>
<keyword evidence="1" id="KW-0547">Nucleotide-binding</keyword>
<name>M3IKM4_CANMX</name>
<dbReference type="PANTHER" id="PTHR43309:SF5">
    <property type="entry name" value="5-OXOPROLINASE SUBUNIT C"/>
    <property type="match status" value="1"/>
</dbReference>
<feature type="domain" description="Carboxyltransferase" evidence="4">
    <location>
        <begin position="1"/>
        <end position="240"/>
    </location>
</feature>
<comment type="caution">
    <text evidence="5">The sequence shown here is derived from an EMBL/GenBank/DDBJ whole genome shotgun (WGS) entry which is preliminary data.</text>
</comment>
<dbReference type="InterPro" id="IPR029000">
    <property type="entry name" value="Cyclophilin-like_dom_sf"/>
</dbReference>
<dbReference type="GO" id="GO:0016829">
    <property type="term" value="F:lyase activity"/>
    <property type="evidence" value="ECO:0007669"/>
    <property type="project" value="UniProtKB-KW"/>
</dbReference>
<evidence type="ECO:0000259" key="4">
    <source>
        <dbReference type="SMART" id="SM00797"/>
    </source>
</evidence>
<keyword evidence="3" id="KW-0067">ATP-binding</keyword>
<protein>
    <submittedName>
        <fullName evidence="5">Multifunctional urea amidolyase</fullName>
    </submittedName>
</protein>
<dbReference type="InterPro" id="IPR052708">
    <property type="entry name" value="PxpC"/>
</dbReference>
<gene>
    <name evidence="5" type="ORF">G210_2783</name>
</gene>
<dbReference type="HOGENOM" id="CLU_028967_0_0_1"/>
<reference evidence="5 6" key="1">
    <citation type="submission" date="2013-02" db="EMBL/GenBank/DDBJ databases">
        <title>Genome sequence of Candida maltosa Xu316, a potential industrial strain for xylitol and ethanol production.</title>
        <authorList>
            <person name="Yu J."/>
            <person name="Wang Q."/>
            <person name="Geng X."/>
            <person name="Bao W."/>
            <person name="He P."/>
            <person name="Cai J."/>
        </authorList>
    </citation>
    <scope>NUCLEOTIDE SEQUENCE [LARGE SCALE GENOMIC DNA]</scope>
    <source>
        <strain evidence="6">Xu316</strain>
    </source>
</reference>
<dbReference type="OrthoDB" id="196847at2759"/>
<dbReference type="Proteomes" id="UP000011777">
    <property type="component" value="Unassembled WGS sequence"/>
</dbReference>
<organism evidence="5 6">
    <name type="scientific">Candida maltosa (strain Xu316)</name>
    <name type="common">Yeast</name>
    <dbReference type="NCBI Taxonomy" id="1245528"/>
    <lineage>
        <taxon>Eukaryota</taxon>
        <taxon>Fungi</taxon>
        <taxon>Dikarya</taxon>
        <taxon>Ascomycota</taxon>
        <taxon>Saccharomycotina</taxon>
        <taxon>Pichiomycetes</taxon>
        <taxon>Debaryomycetaceae</taxon>
        <taxon>Candida/Lodderomyces clade</taxon>
        <taxon>Candida</taxon>
    </lineage>
</organism>
<feature type="non-terminal residue" evidence="5">
    <location>
        <position position="1"/>
    </location>
</feature>
<dbReference type="SMART" id="SM00797">
    <property type="entry name" value="AHS2"/>
    <property type="match status" value="1"/>
</dbReference>
<sequence length="240" mass="25889">MDQYSFRVANRIVGNDSAAPGIEITLNGPKILFHQDCVIAVTGGQTNVDVNGVEVNQWEPITIKSGDKLSIGKLSTGCRAYLAIRGGIDVVEYLGSRSTFALGNLGGYNGRVLKLGDVLFLGQPDVSSCTLPGPISQPTSVPKSLIPNYDNKVWKVGVTCGPHGSPDFFKPEAVDEFFSETWKVHYNSNRFGVRLIGPKPKWARKDGGEGGLHPSNTHDYVYSMGAVNFTGDEPVILTCD</sequence>